<proteinExistence type="predicted"/>
<accession>A0A4Z2F459</accession>
<sequence length="81" mass="8911">MEVVMVSAQNRNGRSALKTGARDRFRRTMAETHGVHFIFTCTGDNVLRSMFYVKRLSPVAAAAFVPSSATSILTSWKASDT</sequence>
<evidence type="ECO:0000313" key="2">
    <source>
        <dbReference type="Proteomes" id="UP000314294"/>
    </source>
</evidence>
<evidence type="ECO:0000313" key="1">
    <source>
        <dbReference type="EMBL" id="TNN36026.1"/>
    </source>
</evidence>
<reference evidence="1 2" key="1">
    <citation type="submission" date="2019-03" db="EMBL/GenBank/DDBJ databases">
        <title>First draft genome of Liparis tanakae, snailfish: a comprehensive survey of snailfish specific genes.</title>
        <authorList>
            <person name="Kim W."/>
            <person name="Song I."/>
            <person name="Jeong J.-H."/>
            <person name="Kim D."/>
            <person name="Kim S."/>
            <person name="Ryu S."/>
            <person name="Song J.Y."/>
            <person name="Lee S.K."/>
        </authorList>
    </citation>
    <scope>NUCLEOTIDE SEQUENCE [LARGE SCALE GENOMIC DNA]</scope>
    <source>
        <tissue evidence="1">Muscle</tissue>
    </source>
</reference>
<dbReference type="Proteomes" id="UP000314294">
    <property type="component" value="Unassembled WGS sequence"/>
</dbReference>
<protein>
    <submittedName>
        <fullName evidence="1">Uncharacterized protein</fullName>
    </submittedName>
</protein>
<keyword evidence="2" id="KW-1185">Reference proteome</keyword>
<organism evidence="1 2">
    <name type="scientific">Liparis tanakae</name>
    <name type="common">Tanaka's snailfish</name>
    <dbReference type="NCBI Taxonomy" id="230148"/>
    <lineage>
        <taxon>Eukaryota</taxon>
        <taxon>Metazoa</taxon>
        <taxon>Chordata</taxon>
        <taxon>Craniata</taxon>
        <taxon>Vertebrata</taxon>
        <taxon>Euteleostomi</taxon>
        <taxon>Actinopterygii</taxon>
        <taxon>Neopterygii</taxon>
        <taxon>Teleostei</taxon>
        <taxon>Neoteleostei</taxon>
        <taxon>Acanthomorphata</taxon>
        <taxon>Eupercaria</taxon>
        <taxon>Perciformes</taxon>
        <taxon>Cottioidei</taxon>
        <taxon>Cottales</taxon>
        <taxon>Liparidae</taxon>
        <taxon>Liparis</taxon>
    </lineage>
</organism>
<name>A0A4Z2F459_9TELE</name>
<dbReference type="AlphaFoldDB" id="A0A4Z2F459"/>
<dbReference type="EMBL" id="SRLO01001670">
    <property type="protein sequence ID" value="TNN36026.1"/>
    <property type="molecule type" value="Genomic_DNA"/>
</dbReference>
<gene>
    <name evidence="1" type="ORF">EYF80_053810</name>
</gene>
<comment type="caution">
    <text evidence="1">The sequence shown here is derived from an EMBL/GenBank/DDBJ whole genome shotgun (WGS) entry which is preliminary data.</text>
</comment>